<organism evidence="1">
    <name type="scientific">gut metagenome</name>
    <dbReference type="NCBI Taxonomy" id="749906"/>
    <lineage>
        <taxon>unclassified sequences</taxon>
        <taxon>metagenomes</taxon>
        <taxon>organismal metagenomes</taxon>
    </lineage>
</organism>
<proteinExistence type="predicted"/>
<evidence type="ECO:0000313" key="1">
    <source>
        <dbReference type="EMBL" id="EJX06047.1"/>
    </source>
</evidence>
<reference evidence="1" key="1">
    <citation type="journal article" date="2012" name="PLoS ONE">
        <title>Gene sets for utilization of primary and secondary nutrition supplies in the distal gut of endangered iberian lynx.</title>
        <authorList>
            <person name="Alcaide M."/>
            <person name="Messina E."/>
            <person name="Richter M."/>
            <person name="Bargiela R."/>
            <person name="Peplies J."/>
            <person name="Huws S.A."/>
            <person name="Newbold C.J."/>
            <person name="Golyshin P.N."/>
            <person name="Simon M.A."/>
            <person name="Lopez G."/>
            <person name="Yakimov M.M."/>
            <person name="Ferrer M."/>
        </authorList>
    </citation>
    <scope>NUCLEOTIDE SEQUENCE</scope>
</reference>
<gene>
    <name evidence="1" type="ORF">EVA_05845</name>
</gene>
<protein>
    <submittedName>
        <fullName evidence="1">Uncharacterized protein</fullName>
    </submittedName>
</protein>
<sequence>MPHIKEMVVQSIESSLVFVGKCLVGQSVASPNSRMETMDVLAITNEEHLRHHIQERITTRPLRNCCTERTLRCIFRTELPNAGRHLLEIQANACTSRFLLQLLQIRGIDKSPGIALHIGSKAKGVQFLDAIGKSWIEATQNAINLLRRNFPDTEETQDMIDSVGIEVLTHVCQASPPPLVAILTHLFPIIGRETPVLTIDRKGIGRSARLAIEVEEFTIDPCRNTISVDANRNITLQDDPHLTCILMDGRHLTVEEILHQTIEISLFFQDIAHLVCRNCPILEVGTLIEVTQHGETRIIVQPVLVLVNILLVTRMLHHLIPIFLIESTQKRHLSLNHLGIV</sequence>
<dbReference type="EMBL" id="AMCI01001281">
    <property type="protein sequence ID" value="EJX06047.1"/>
    <property type="molecule type" value="Genomic_DNA"/>
</dbReference>
<name>J9GFC4_9ZZZZ</name>
<comment type="caution">
    <text evidence="1">The sequence shown here is derived from an EMBL/GenBank/DDBJ whole genome shotgun (WGS) entry which is preliminary data.</text>
</comment>
<accession>J9GFC4</accession>
<dbReference type="AlphaFoldDB" id="J9GFC4"/>